<protein>
    <submittedName>
        <fullName evidence="5">DNA-binding transcriptional regulator YafY</fullName>
    </submittedName>
</protein>
<organism evidence="5 6">
    <name type="scientific">Brachybacterium fresconis</name>
    <dbReference type="NCBI Taxonomy" id="173363"/>
    <lineage>
        <taxon>Bacteria</taxon>
        <taxon>Bacillati</taxon>
        <taxon>Actinomycetota</taxon>
        <taxon>Actinomycetes</taxon>
        <taxon>Micrococcales</taxon>
        <taxon>Dermabacteraceae</taxon>
        <taxon>Brachybacterium</taxon>
    </lineage>
</organism>
<reference evidence="5 6" key="1">
    <citation type="submission" date="2021-03" db="EMBL/GenBank/DDBJ databases">
        <title>Sequencing the genomes of 1000 actinobacteria strains.</title>
        <authorList>
            <person name="Klenk H.-P."/>
        </authorList>
    </citation>
    <scope>NUCLEOTIDE SEQUENCE [LARGE SCALE GENOMIC DNA]</scope>
    <source>
        <strain evidence="5 6">DSM 14564</strain>
    </source>
</reference>
<name>A0ABS4YJ64_9MICO</name>
<dbReference type="PROSITE" id="PS00894">
    <property type="entry name" value="HTH_DEOR_1"/>
    <property type="match status" value="1"/>
</dbReference>
<evidence type="ECO:0000259" key="4">
    <source>
        <dbReference type="PROSITE" id="PS51000"/>
    </source>
</evidence>
<gene>
    <name evidence="5" type="ORF">JOF44_001365</name>
</gene>
<keyword evidence="6" id="KW-1185">Reference proteome</keyword>
<comment type="caution">
    <text evidence="5">The sequence shown here is derived from an EMBL/GenBank/DDBJ whole genome shotgun (WGS) entry which is preliminary data.</text>
</comment>
<evidence type="ECO:0000256" key="2">
    <source>
        <dbReference type="ARBA" id="ARBA00023125"/>
    </source>
</evidence>
<dbReference type="PROSITE" id="PS51000">
    <property type="entry name" value="HTH_DEOR_2"/>
    <property type="match status" value="1"/>
</dbReference>
<dbReference type="PROSITE" id="PS52050">
    <property type="entry name" value="WYL"/>
    <property type="match status" value="1"/>
</dbReference>
<keyword evidence="2 5" id="KW-0238">DNA-binding</keyword>
<dbReference type="EMBL" id="JAGIOC010000001">
    <property type="protein sequence ID" value="MBP2408462.1"/>
    <property type="molecule type" value="Genomic_DNA"/>
</dbReference>
<dbReference type="InterPro" id="IPR001034">
    <property type="entry name" value="DeoR_HTH"/>
</dbReference>
<dbReference type="InterPro" id="IPR051534">
    <property type="entry name" value="CBASS_pafABC_assoc_protein"/>
</dbReference>
<dbReference type="RefSeq" id="WP_209888995.1">
    <property type="nucleotide sequence ID" value="NZ_BAAAJV010000029.1"/>
</dbReference>
<dbReference type="Pfam" id="PF13280">
    <property type="entry name" value="WYL"/>
    <property type="match status" value="1"/>
</dbReference>
<keyword evidence="3" id="KW-0804">Transcription</keyword>
<dbReference type="InterPro" id="IPR018356">
    <property type="entry name" value="Tscrpt_reg_HTH_DeoR_CS"/>
</dbReference>
<feature type="domain" description="HTH deoR-type" evidence="4">
    <location>
        <begin position="4"/>
        <end position="63"/>
    </location>
</feature>
<dbReference type="PANTHER" id="PTHR34580:SF3">
    <property type="entry name" value="PROTEIN PAFB"/>
    <property type="match status" value="1"/>
</dbReference>
<keyword evidence="1" id="KW-0805">Transcription regulation</keyword>
<dbReference type="Pfam" id="PF08279">
    <property type="entry name" value="HTH_11"/>
    <property type="match status" value="1"/>
</dbReference>
<dbReference type="Gene3D" id="1.10.10.10">
    <property type="entry name" value="Winged helix-like DNA-binding domain superfamily/Winged helix DNA-binding domain"/>
    <property type="match status" value="1"/>
</dbReference>
<dbReference type="PANTHER" id="PTHR34580">
    <property type="match status" value="1"/>
</dbReference>
<evidence type="ECO:0000313" key="6">
    <source>
        <dbReference type="Proteomes" id="UP000698222"/>
    </source>
</evidence>
<accession>A0ABS4YJ64</accession>
<proteinExistence type="predicted"/>
<dbReference type="InterPro" id="IPR036390">
    <property type="entry name" value="WH_DNA-bd_sf"/>
</dbReference>
<dbReference type="GO" id="GO:0003677">
    <property type="term" value="F:DNA binding"/>
    <property type="evidence" value="ECO:0007669"/>
    <property type="project" value="UniProtKB-KW"/>
</dbReference>
<dbReference type="Proteomes" id="UP000698222">
    <property type="component" value="Unassembled WGS sequence"/>
</dbReference>
<dbReference type="PIRSF" id="PIRSF016838">
    <property type="entry name" value="PafC"/>
    <property type="match status" value="1"/>
</dbReference>
<dbReference type="InterPro" id="IPR028349">
    <property type="entry name" value="PafC-like"/>
</dbReference>
<dbReference type="InterPro" id="IPR026881">
    <property type="entry name" value="WYL_dom"/>
</dbReference>
<dbReference type="InterPro" id="IPR013196">
    <property type="entry name" value="HTH_11"/>
</dbReference>
<dbReference type="SUPFAM" id="SSF46785">
    <property type="entry name" value="Winged helix' DNA-binding domain"/>
    <property type="match status" value="1"/>
</dbReference>
<sequence length="324" mass="35308">MAEQTYRLLQLLSLLQARRDWSGPEIAGRLEVSERTVRRDIERLRALGYRVGALTGPDGGYRLEGGADLPPLLFDDDQAVALAIALESNVFPGSGIEEGAARALATLRQVLPSRLRHRLDGMPVTSLSARPGDSPPPVVPPEVLVELSATVRDCRILRVDYSRADTTLERNRLEPHGLITLGGRWYLLAWDLDNDGWRTLRVDRLVLRPPHGALFTPRAIPGGSVAAFVSARFKGSDHVDRWPCEGAVVLDLPARGVHPFAGDGTVEELADERCRLRAGSWSWGALAAAFLRFEADIDGVEPPALAEAFAVLARRAHMASEVGA</sequence>
<dbReference type="InterPro" id="IPR036388">
    <property type="entry name" value="WH-like_DNA-bd_sf"/>
</dbReference>
<evidence type="ECO:0000256" key="3">
    <source>
        <dbReference type="ARBA" id="ARBA00023163"/>
    </source>
</evidence>
<evidence type="ECO:0000313" key="5">
    <source>
        <dbReference type="EMBL" id="MBP2408462.1"/>
    </source>
</evidence>
<evidence type="ECO:0000256" key="1">
    <source>
        <dbReference type="ARBA" id="ARBA00023015"/>
    </source>
</evidence>